<keyword evidence="3 9" id="KW-0597">Phosphoprotein</keyword>
<reference evidence="13 14" key="1">
    <citation type="submission" date="2021-08" db="EMBL/GenBank/DDBJ databases">
        <title>Draft genome sequence of Spirulina subsalsa with high tolerance to salinity and hype-accumulation of phycocyanin.</title>
        <authorList>
            <person name="Pei H."/>
            <person name="Jiang L."/>
        </authorList>
    </citation>
    <scope>NUCLEOTIDE SEQUENCE [LARGE SCALE GENOMIC DNA]</scope>
    <source>
        <strain evidence="13 14">FACHB-351</strain>
    </source>
</reference>
<sequence>MDNHNAKILVVDDEPAVRRILETRLSMVGYEVVTASDGEEALKLFDQESPDLVILDVMIPKGDGYYICQEIRKFSEIPIIMLTALSDVADRITGLQIGADDYLVKPFSPKELEARISTILRRVKKTEYRSNPDGGVLRIGKLTVDTNKRKVFSGNSIVRLTEIEFNVLQLLIRQAGEPISRAEILEAIWGYTPRQTGDLRLVDVHISRLRGKIENDPKQPEYIITERGMGYSFQRLLDYPQGSASSEPMGAGIGMD</sequence>
<dbReference type="PANTHER" id="PTHR48111:SF65">
    <property type="entry name" value="OMPR SUBFAMILY"/>
    <property type="match status" value="1"/>
</dbReference>
<evidence type="ECO:0000256" key="9">
    <source>
        <dbReference type="PROSITE-ProRule" id="PRU00169"/>
    </source>
</evidence>
<keyword evidence="6 10" id="KW-0238">DNA-binding</keyword>
<dbReference type="Pfam" id="PF00486">
    <property type="entry name" value="Trans_reg_C"/>
    <property type="match status" value="1"/>
</dbReference>
<evidence type="ECO:0000256" key="7">
    <source>
        <dbReference type="ARBA" id="ARBA00023163"/>
    </source>
</evidence>
<dbReference type="PANTHER" id="PTHR48111">
    <property type="entry name" value="REGULATOR OF RPOS"/>
    <property type="match status" value="1"/>
</dbReference>
<evidence type="ECO:0000256" key="1">
    <source>
        <dbReference type="ARBA" id="ARBA00003612"/>
    </source>
</evidence>
<feature type="domain" description="Response regulatory" evidence="11">
    <location>
        <begin position="7"/>
        <end position="120"/>
    </location>
</feature>
<evidence type="ECO:0000256" key="5">
    <source>
        <dbReference type="ARBA" id="ARBA00023015"/>
    </source>
</evidence>
<evidence type="ECO:0000256" key="8">
    <source>
        <dbReference type="ARBA" id="ARBA00032623"/>
    </source>
</evidence>
<dbReference type="PROSITE" id="PS51755">
    <property type="entry name" value="OMPR_PHOB"/>
    <property type="match status" value="1"/>
</dbReference>
<dbReference type="Gene3D" id="6.10.250.690">
    <property type="match status" value="1"/>
</dbReference>
<dbReference type="EMBL" id="JAIHOM010000005">
    <property type="protein sequence ID" value="MCW6034964.1"/>
    <property type="molecule type" value="Genomic_DNA"/>
</dbReference>
<evidence type="ECO:0000256" key="4">
    <source>
        <dbReference type="ARBA" id="ARBA00023012"/>
    </source>
</evidence>
<evidence type="ECO:0000256" key="2">
    <source>
        <dbReference type="ARBA" id="ARBA00015955"/>
    </source>
</evidence>
<dbReference type="RefSeq" id="WP_265262624.1">
    <property type="nucleotide sequence ID" value="NZ_JAIHOM010000005.1"/>
</dbReference>
<dbReference type="InterPro" id="IPR001867">
    <property type="entry name" value="OmpR/PhoB-type_DNA-bd"/>
</dbReference>
<protein>
    <recommendedName>
        <fullName evidence="2">Probable transcriptional regulator ycf27</fullName>
    </recommendedName>
    <alternativeName>
        <fullName evidence="8">OmpR-like protein</fullName>
    </alternativeName>
</protein>
<keyword evidence="4" id="KW-0902">Two-component regulatory system</keyword>
<dbReference type="SMART" id="SM00862">
    <property type="entry name" value="Trans_reg_C"/>
    <property type="match status" value="1"/>
</dbReference>
<name>A0ABT3L0D6_9CYAN</name>
<dbReference type="Gene3D" id="3.40.50.2300">
    <property type="match status" value="1"/>
</dbReference>
<dbReference type="CDD" id="cd17574">
    <property type="entry name" value="REC_OmpR"/>
    <property type="match status" value="1"/>
</dbReference>
<evidence type="ECO:0000313" key="13">
    <source>
        <dbReference type="EMBL" id="MCW6034964.1"/>
    </source>
</evidence>
<evidence type="ECO:0000256" key="3">
    <source>
        <dbReference type="ARBA" id="ARBA00022553"/>
    </source>
</evidence>
<proteinExistence type="predicted"/>
<feature type="modified residue" description="4-aspartylphosphate" evidence="9">
    <location>
        <position position="56"/>
    </location>
</feature>
<dbReference type="InterPro" id="IPR001789">
    <property type="entry name" value="Sig_transdc_resp-reg_receiver"/>
</dbReference>
<dbReference type="PROSITE" id="PS50110">
    <property type="entry name" value="RESPONSE_REGULATORY"/>
    <property type="match status" value="1"/>
</dbReference>
<dbReference type="SMART" id="SM00448">
    <property type="entry name" value="REC"/>
    <property type="match status" value="1"/>
</dbReference>
<dbReference type="Proteomes" id="UP001526426">
    <property type="component" value="Unassembled WGS sequence"/>
</dbReference>
<accession>A0ABT3L0D6</accession>
<evidence type="ECO:0000259" key="12">
    <source>
        <dbReference type="PROSITE" id="PS51755"/>
    </source>
</evidence>
<keyword evidence="14" id="KW-1185">Reference proteome</keyword>
<evidence type="ECO:0000256" key="10">
    <source>
        <dbReference type="PROSITE-ProRule" id="PRU01091"/>
    </source>
</evidence>
<dbReference type="SUPFAM" id="SSF52172">
    <property type="entry name" value="CheY-like"/>
    <property type="match status" value="1"/>
</dbReference>
<dbReference type="InterPro" id="IPR039420">
    <property type="entry name" value="WalR-like"/>
</dbReference>
<dbReference type="CDD" id="cd00383">
    <property type="entry name" value="trans_reg_C"/>
    <property type="match status" value="1"/>
</dbReference>
<dbReference type="SUPFAM" id="SSF46894">
    <property type="entry name" value="C-terminal effector domain of the bipartite response regulators"/>
    <property type="match status" value="1"/>
</dbReference>
<keyword evidence="7" id="KW-0804">Transcription</keyword>
<dbReference type="InterPro" id="IPR016032">
    <property type="entry name" value="Sig_transdc_resp-reg_C-effctor"/>
</dbReference>
<dbReference type="Gene3D" id="1.10.10.10">
    <property type="entry name" value="Winged helix-like DNA-binding domain superfamily/Winged helix DNA-binding domain"/>
    <property type="match status" value="1"/>
</dbReference>
<organism evidence="13 14">
    <name type="scientific">Spirulina subsalsa FACHB-351</name>
    <dbReference type="NCBI Taxonomy" id="234711"/>
    <lineage>
        <taxon>Bacteria</taxon>
        <taxon>Bacillati</taxon>
        <taxon>Cyanobacteriota</taxon>
        <taxon>Cyanophyceae</taxon>
        <taxon>Spirulinales</taxon>
        <taxon>Spirulinaceae</taxon>
        <taxon>Spirulina</taxon>
    </lineage>
</organism>
<dbReference type="InterPro" id="IPR036388">
    <property type="entry name" value="WH-like_DNA-bd_sf"/>
</dbReference>
<dbReference type="NCBIfam" id="NF045944">
    <property type="entry name" value="ResRegRpaBCyano"/>
    <property type="match status" value="1"/>
</dbReference>
<evidence type="ECO:0000259" key="11">
    <source>
        <dbReference type="PROSITE" id="PS50110"/>
    </source>
</evidence>
<dbReference type="InterPro" id="IPR011006">
    <property type="entry name" value="CheY-like_superfamily"/>
</dbReference>
<feature type="domain" description="OmpR/PhoB-type" evidence="12">
    <location>
        <begin position="134"/>
        <end position="235"/>
    </location>
</feature>
<keyword evidence="5" id="KW-0805">Transcription regulation</keyword>
<evidence type="ECO:0000256" key="6">
    <source>
        <dbReference type="ARBA" id="ARBA00023125"/>
    </source>
</evidence>
<comment type="caution">
    <text evidence="13">The sequence shown here is derived from an EMBL/GenBank/DDBJ whole genome shotgun (WGS) entry which is preliminary data.</text>
</comment>
<dbReference type="Pfam" id="PF00072">
    <property type="entry name" value="Response_reg"/>
    <property type="match status" value="1"/>
</dbReference>
<gene>
    <name evidence="13" type="ORF">K4A83_01575</name>
</gene>
<comment type="function">
    <text evidence="1">Probable promoter-specific protein mediating the interaction between DNA and RNA polymerase.</text>
</comment>
<feature type="DNA-binding region" description="OmpR/PhoB-type" evidence="10">
    <location>
        <begin position="134"/>
        <end position="235"/>
    </location>
</feature>
<evidence type="ECO:0000313" key="14">
    <source>
        <dbReference type="Proteomes" id="UP001526426"/>
    </source>
</evidence>